<proteinExistence type="predicted"/>
<sequence length="166" mass="18218">MSTADTQAPTLPIHEIQSLVAKRFGVTVDKLLIDSRSPVYVLPRQVAMYLAAELTGYSEARIGNAFRRDRTTVRFARDSVAAKCRGDRDLAMTVTALRAELSERMPVDRISNEVAARNLVAAASVAVEGGNQAIFERLAAVAAIDPGRVVQELDHMARRLEREIGR</sequence>
<dbReference type="Pfam" id="PF08299">
    <property type="entry name" value="Bac_DnaA_C"/>
    <property type="match status" value="1"/>
</dbReference>
<evidence type="ECO:0000313" key="2">
    <source>
        <dbReference type="EMBL" id="MBP5857261.1"/>
    </source>
</evidence>
<dbReference type="RefSeq" id="WP_210681851.1">
    <property type="nucleotide sequence ID" value="NZ_JAGMWN010000004.1"/>
</dbReference>
<name>A0A8J7V2K4_9PROT</name>
<dbReference type="GO" id="GO:0006270">
    <property type="term" value="P:DNA replication initiation"/>
    <property type="evidence" value="ECO:0007669"/>
    <property type="project" value="InterPro"/>
</dbReference>
<dbReference type="AlphaFoldDB" id="A0A8J7V2K4"/>
<evidence type="ECO:0000259" key="1">
    <source>
        <dbReference type="SMART" id="SM00760"/>
    </source>
</evidence>
<feature type="domain" description="Chromosomal replication initiator DnaA C-terminal" evidence="1">
    <location>
        <begin position="12"/>
        <end position="80"/>
    </location>
</feature>
<dbReference type="PANTHER" id="PTHR30050">
    <property type="entry name" value="CHROMOSOMAL REPLICATION INITIATOR PROTEIN DNAA"/>
    <property type="match status" value="1"/>
</dbReference>
<dbReference type="InterPro" id="IPR010921">
    <property type="entry name" value="Trp_repressor/repl_initiator"/>
</dbReference>
<evidence type="ECO:0000313" key="3">
    <source>
        <dbReference type="Proteomes" id="UP000672602"/>
    </source>
</evidence>
<dbReference type="GO" id="GO:0003688">
    <property type="term" value="F:DNA replication origin binding"/>
    <property type="evidence" value="ECO:0007669"/>
    <property type="project" value="TreeGrafter"/>
</dbReference>
<comment type="caution">
    <text evidence="2">The sequence shown here is derived from an EMBL/GenBank/DDBJ whole genome shotgun (WGS) entry which is preliminary data.</text>
</comment>
<dbReference type="EMBL" id="JAGMWN010000004">
    <property type="protein sequence ID" value="MBP5857261.1"/>
    <property type="molecule type" value="Genomic_DNA"/>
</dbReference>
<reference evidence="2" key="1">
    <citation type="submission" date="2021-04" db="EMBL/GenBank/DDBJ databases">
        <authorList>
            <person name="Zhang D.-C."/>
        </authorList>
    </citation>
    <scope>NUCLEOTIDE SEQUENCE</scope>
    <source>
        <strain evidence="2">CGMCC 1.15697</strain>
    </source>
</reference>
<accession>A0A8J7V2K4</accession>
<dbReference type="GO" id="GO:0005524">
    <property type="term" value="F:ATP binding"/>
    <property type="evidence" value="ECO:0007669"/>
    <property type="project" value="InterPro"/>
</dbReference>
<organism evidence="2 3">
    <name type="scientific">Marivibrio halodurans</name>
    <dbReference type="NCBI Taxonomy" id="2039722"/>
    <lineage>
        <taxon>Bacteria</taxon>
        <taxon>Pseudomonadati</taxon>
        <taxon>Pseudomonadota</taxon>
        <taxon>Alphaproteobacteria</taxon>
        <taxon>Rhodospirillales</taxon>
        <taxon>Rhodospirillaceae</taxon>
        <taxon>Marivibrio</taxon>
    </lineage>
</organism>
<dbReference type="GO" id="GO:0006275">
    <property type="term" value="P:regulation of DNA replication"/>
    <property type="evidence" value="ECO:0007669"/>
    <property type="project" value="InterPro"/>
</dbReference>
<gene>
    <name evidence="2" type="ORF">KAJ83_09595</name>
</gene>
<dbReference type="PANTHER" id="PTHR30050:SF5">
    <property type="entry name" value="DNAA REGULATORY INACTIVATOR HDA"/>
    <property type="match status" value="1"/>
</dbReference>
<protein>
    <recommendedName>
        <fullName evidence="1">Chromosomal replication initiator DnaA C-terminal domain-containing protein</fullName>
    </recommendedName>
</protein>
<dbReference type="CDD" id="cd06571">
    <property type="entry name" value="Bac_DnaA_C"/>
    <property type="match status" value="1"/>
</dbReference>
<dbReference type="InterPro" id="IPR013159">
    <property type="entry name" value="DnaA_C"/>
</dbReference>
<dbReference type="Gene3D" id="1.10.1750.10">
    <property type="match status" value="1"/>
</dbReference>
<dbReference type="GO" id="GO:0005886">
    <property type="term" value="C:plasma membrane"/>
    <property type="evidence" value="ECO:0007669"/>
    <property type="project" value="TreeGrafter"/>
</dbReference>
<dbReference type="SMART" id="SM00760">
    <property type="entry name" value="Bac_DnaA_C"/>
    <property type="match status" value="1"/>
</dbReference>
<dbReference type="SUPFAM" id="SSF48295">
    <property type="entry name" value="TrpR-like"/>
    <property type="match status" value="1"/>
</dbReference>
<dbReference type="Proteomes" id="UP000672602">
    <property type="component" value="Unassembled WGS sequence"/>
</dbReference>
<keyword evidence="3" id="KW-1185">Reference proteome</keyword>